<dbReference type="InterPro" id="IPR019734">
    <property type="entry name" value="TPR_rpt"/>
</dbReference>
<dbReference type="Proteomes" id="UP001272940">
    <property type="component" value="Unassembled WGS sequence"/>
</dbReference>
<reference evidence="6" key="2">
    <citation type="submission" date="2017-12" db="EMBL/GenBank/DDBJ databases">
        <title>FDA dAtabase for Regulatory Grade micrObial Sequences (FDA-ARGOS): Supporting development and validation of Infectious Disease Dx tests.</title>
        <authorList>
            <person name="Campos J."/>
            <person name="Goldberg B."/>
            <person name="Tallon L."/>
            <person name="Sadzewicz L."/>
            <person name="Sengamalay N."/>
            <person name="Ott S."/>
            <person name="Godinez A."/>
            <person name="Nagaraj S."/>
            <person name="Vavikolanu K."/>
            <person name="Vyas G."/>
            <person name="Nadendla S."/>
            <person name="Aluvathingal J."/>
            <person name="Geyer C."/>
            <person name="Nandy P."/>
            <person name="Hobson J."/>
            <person name="Sichtig H."/>
        </authorList>
    </citation>
    <scope>NUCLEOTIDE SEQUENCE</scope>
    <source>
        <strain evidence="6">FDAARGOS_289</strain>
    </source>
</reference>
<dbReference type="Gene3D" id="3.40.710.10">
    <property type="entry name" value="DD-peptidase/beta-lactamase superfamily"/>
    <property type="match status" value="1"/>
</dbReference>
<dbReference type="EMBL" id="CP022048">
    <property type="protein sequence ID" value="ASE39080.1"/>
    <property type="molecule type" value="Genomic_DNA"/>
</dbReference>
<sequence>MRILTLLISLVLAASPAMACAAQSSPLPARLAETTDAFVRNRGFNGVVLLANADGVILRQASGVSSLELGAKLESDDVFRVGSLTKPLTAVLVLSLVKDGMLRLDGSLGDYLPELYAGTPAAAITVEQLLSHTSGIKDVPANYNDPFWRTSARQTFAPEAFAKAFIPPEITDPPGKWRYNNNGFYLLGLIVEKVTGTAYADALRQRVLIPAGMTHSGVFDGTTIIPRLARGYARSDAGAMILPMMVDPTVSYSAAAVYSNAIDLLAFSRALEDDRLIPLALRTQMFTDRGHEYGLGWGVEQWPTTNGDKMPVQIHTGSIPGYQSVLVRADDGTVVIVMNNFWQGLTTIELGRALFAVAHGAEAITPERQLGDLLTSMAARNDIAAMQSAYRSLPTVGPDAYDLSEGALNSLGYGLLRKGFKDPAIRVFEWNAEAHPRSANVHDSLGEAYLTAGRREDARRSYETALRLDPTSASAKSALAAIQTADAK</sequence>
<dbReference type="Gene3D" id="1.25.40.10">
    <property type="entry name" value="Tetratricopeptide repeat domain"/>
    <property type="match status" value="1"/>
</dbReference>
<protein>
    <submittedName>
        <fullName evidence="7">Serine hydrolase</fullName>
    </submittedName>
    <submittedName>
        <fullName evidence="6">Tetratricopeptide repeat protein</fullName>
    </submittedName>
</protein>
<dbReference type="InterPro" id="IPR011990">
    <property type="entry name" value="TPR-like_helical_dom_sf"/>
</dbReference>
<evidence type="ECO:0000256" key="2">
    <source>
        <dbReference type="ARBA" id="ARBA00022803"/>
    </source>
</evidence>
<dbReference type="KEGG" id="bvc:CEP68_05975"/>
<feature type="signal peptide" evidence="4">
    <location>
        <begin position="1"/>
        <end position="19"/>
    </location>
</feature>
<evidence type="ECO:0000313" key="7">
    <source>
        <dbReference type="EMBL" id="MDX2336478.1"/>
    </source>
</evidence>
<dbReference type="InterPro" id="IPR013105">
    <property type="entry name" value="TPR_2"/>
</dbReference>
<dbReference type="AlphaFoldDB" id="A0A1Z3U7E0"/>
<evidence type="ECO:0000256" key="3">
    <source>
        <dbReference type="PROSITE-ProRule" id="PRU00339"/>
    </source>
</evidence>
<reference evidence="7 9" key="4">
    <citation type="journal article" date="2023" name="FEMS Microbes">
        <title>Whole genomes of deep-sea sponge-associated bacteria exhibit high novel natural product potential.</title>
        <authorList>
            <person name="Hesketh-Best P.J."/>
            <person name="January G.G."/>
            <person name="Koch M.J."/>
            <person name="Warburton P.J."/>
            <person name="Howell K.L."/>
            <person name="Upton M."/>
        </authorList>
    </citation>
    <scope>NUCLEOTIDE SEQUENCE [LARGE SCALE GENOMIC DNA]</scope>
    <source>
        <strain evidence="7 9">PC206-O</strain>
    </source>
</reference>
<gene>
    <name evidence="6" type="ORF">CEP68_05975</name>
    <name evidence="7" type="ORF">NJD11_16200</name>
</gene>
<dbReference type="GeneID" id="34014245"/>
<dbReference type="InterPro" id="IPR050491">
    <property type="entry name" value="AmpC-like"/>
</dbReference>
<reference evidence="7" key="3">
    <citation type="submission" date="2022-06" db="EMBL/GenBank/DDBJ databases">
        <authorList>
            <person name="Hesketh-Best P.J."/>
            <person name="Koch M.J."/>
        </authorList>
    </citation>
    <scope>NUCLEOTIDE SEQUENCE</scope>
    <source>
        <strain evidence="7">PC206-O</strain>
    </source>
</reference>
<dbReference type="SUPFAM" id="SSF48452">
    <property type="entry name" value="TPR-like"/>
    <property type="match status" value="1"/>
</dbReference>
<dbReference type="Pfam" id="PF00144">
    <property type="entry name" value="Beta-lactamase"/>
    <property type="match status" value="1"/>
</dbReference>
<dbReference type="SMART" id="SM00028">
    <property type="entry name" value="TPR"/>
    <property type="match status" value="1"/>
</dbReference>
<feature type="repeat" description="TPR" evidence="3">
    <location>
        <begin position="439"/>
        <end position="472"/>
    </location>
</feature>
<dbReference type="Proteomes" id="UP000197050">
    <property type="component" value="Chromosome"/>
</dbReference>
<evidence type="ECO:0000259" key="5">
    <source>
        <dbReference type="Pfam" id="PF00144"/>
    </source>
</evidence>
<organism evidence="6 8">
    <name type="scientific">Brevundimonas vesicularis</name>
    <name type="common">Pseudomonas vesicularis</name>
    <dbReference type="NCBI Taxonomy" id="41276"/>
    <lineage>
        <taxon>Bacteria</taxon>
        <taxon>Pseudomonadati</taxon>
        <taxon>Pseudomonadota</taxon>
        <taxon>Alphaproteobacteria</taxon>
        <taxon>Caulobacterales</taxon>
        <taxon>Caulobacteraceae</taxon>
        <taxon>Brevundimonas</taxon>
    </lineage>
</organism>
<accession>A0A1Z3U7E0</accession>
<evidence type="ECO:0000313" key="8">
    <source>
        <dbReference type="Proteomes" id="UP000197050"/>
    </source>
</evidence>
<dbReference type="InterPro" id="IPR012338">
    <property type="entry name" value="Beta-lactam/transpept-like"/>
</dbReference>
<dbReference type="PROSITE" id="PS50293">
    <property type="entry name" value="TPR_REGION"/>
    <property type="match status" value="1"/>
</dbReference>
<evidence type="ECO:0000256" key="4">
    <source>
        <dbReference type="SAM" id="SignalP"/>
    </source>
</evidence>
<dbReference type="PROSITE" id="PS50005">
    <property type="entry name" value="TPR"/>
    <property type="match status" value="1"/>
</dbReference>
<dbReference type="EMBL" id="JAMYEC010000015">
    <property type="protein sequence ID" value="MDX2336478.1"/>
    <property type="molecule type" value="Genomic_DNA"/>
</dbReference>
<evidence type="ECO:0000256" key="1">
    <source>
        <dbReference type="ARBA" id="ARBA00022737"/>
    </source>
</evidence>
<dbReference type="RefSeq" id="WP_066627415.1">
    <property type="nucleotide sequence ID" value="NZ_CP022048.2"/>
</dbReference>
<dbReference type="SUPFAM" id="SSF56601">
    <property type="entry name" value="beta-lactamase/transpeptidase-like"/>
    <property type="match status" value="1"/>
</dbReference>
<dbReference type="PANTHER" id="PTHR46825">
    <property type="entry name" value="D-ALANYL-D-ALANINE-CARBOXYPEPTIDASE/ENDOPEPTIDASE AMPH"/>
    <property type="match status" value="1"/>
</dbReference>
<dbReference type="Pfam" id="PF07719">
    <property type="entry name" value="TPR_2"/>
    <property type="match status" value="1"/>
</dbReference>
<feature type="chain" id="PRO_5011279789" evidence="4">
    <location>
        <begin position="20"/>
        <end position="488"/>
    </location>
</feature>
<proteinExistence type="predicted"/>
<dbReference type="GO" id="GO:0016787">
    <property type="term" value="F:hydrolase activity"/>
    <property type="evidence" value="ECO:0007669"/>
    <property type="project" value="UniProtKB-KW"/>
</dbReference>
<evidence type="ECO:0000313" key="9">
    <source>
        <dbReference type="Proteomes" id="UP001272940"/>
    </source>
</evidence>
<keyword evidence="2 3" id="KW-0802">TPR repeat</keyword>
<reference evidence="8" key="1">
    <citation type="submission" date="2017-06" db="EMBL/GenBank/DDBJ databases">
        <title>FDA dAtabase for Regulatory Grade micrObial Sequences (FDA-ARGOS): Supporting development and validation of Infectious Disease Dx tests.</title>
        <authorList>
            <person name="Minogue T."/>
            <person name="Wolcott M."/>
            <person name="Wasieloski L."/>
            <person name="Aguilar W."/>
            <person name="Moore D."/>
            <person name="Tallon L."/>
            <person name="Sadzewicz L."/>
            <person name="Sengamalay N."/>
            <person name="Ott S."/>
            <person name="Godinez A."/>
            <person name="Nagaraj S."/>
            <person name="Nadendla S."/>
            <person name="Geyer C."/>
            <person name="Sichtig H."/>
        </authorList>
    </citation>
    <scope>NUCLEOTIDE SEQUENCE [LARGE SCALE GENOMIC DNA]</scope>
    <source>
        <strain evidence="8">FDAARGOS_289</strain>
    </source>
</reference>
<evidence type="ECO:0000313" key="6">
    <source>
        <dbReference type="EMBL" id="ASE39080.1"/>
    </source>
</evidence>
<feature type="domain" description="Beta-lactamase-related" evidence="5">
    <location>
        <begin position="32"/>
        <end position="343"/>
    </location>
</feature>
<keyword evidence="9" id="KW-1185">Reference proteome</keyword>
<dbReference type="PANTHER" id="PTHR46825:SF9">
    <property type="entry name" value="BETA-LACTAMASE-RELATED DOMAIN-CONTAINING PROTEIN"/>
    <property type="match status" value="1"/>
</dbReference>
<keyword evidence="1" id="KW-0677">Repeat</keyword>
<keyword evidence="4" id="KW-0732">Signal</keyword>
<keyword evidence="7" id="KW-0378">Hydrolase</keyword>
<name>A0A1Z3U7E0_BREVE</name>
<dbReference type="InterPro" id="IPR001466">
    <property type="entry name" value="Beta-lactam-related"/>
</dbReference>